<keyword evidence="4 6" id="KW-1133">Transmembrane helix</keyword>
<feature type="transmembrane region" description="Helical" evidence="6">
    <location>
        <begin position="27"/>
        <end position="53"/>
    </location>
</feature>
<evidence type="ECO:0000256" key="6">
    <source>
        <dbReference type="SAM" id="Phobius"/>
    </source>
</evidence>
<dbReference type="EMBL" id="JAPDHW010000005">
    <property type="protein sequence ID" value="MCW3168533.1"/>
    <property type="molecule type" value="Genomic_DNA"/>
</dbReference>
<dbReference type="Proteomes" id="UP001163731">
    <property type="component" value="Unassembled WGS sequence"/>
</dbReference>
<feature type="transmembrane region" description="Helical" evidence="6">
    <location>
        <begin position="65"/>
        <end position="85"/>
    </location>
</feature>
<accession>A0ABT3HXY8</accession>
<sequence>MRTYLKIIERHRATKWGRLGSIVIDRIVFNLFFFAFALIGGLIDGMLGIYYFTKFFDQLAGIGRVADIVITNIIFFCYIFLLEYFTKGRSIGKFVLGTKVVMTDGTEPTVKDYLIRNICRLVPFDGLSFLGENGWHDSWSDTRVINIKNYEAEKQAKSDIEDLGKKEIA</sequence>
<evidence type="ECO:0000256" key="1">
    <source>
        <dbReference type="ARBA" id="ARBA00004651"/>
    </source>
</evidence>
<evidence type="ECO:0000256" key="2">
    <source>
        <dbReference type="ARBA" id="ARBA00022475"/>
    </source>
</evidence>
<dbReference type="InterPro" id="IPR010432">
    <property type="entry name" value="RDD"/>
</dbReference>
<evidence type="ECO:0000256" key="3">
    <source>
        <dbReference type="ARBA" id="ARBA00022692"/>
    </source>
</evidence>
<dbReference type="RefSeq" id="WP_264749743.1">
    <property type="nucleotide sequence ID" value="NZ_JAPDHW010000005.1"/>
</dbReference>
<proteinExistence type="predicted"/>
<keyword evidence="5 6" id="KW-0472">Membrane</keyword>
<keyword evidence="9" id="KW-1185">Reference proteome</keyword>
<name>A0ABT3HXY8_9FLAO</name>
<comment type="subcellular location">
    <subcellularLocation>
        <location evidence="1">Cell membrane</location>
        <topology evidence="1">Multi-pass membrane protein</topology>
    </subcellularLocation>
</comment>
<evidence type="ECO:0000313" key="8">
    <source>
        <dbReference type="EMBL" id="MCW3168533.1"/>
    </source>
</evidence>
<evidence type="ECO:0000313" key="9">
    <source>
        <dbReference type="Proteomes" id="UP001163731"/>
    </source>
</evidence>
<dbReference type="Pfam" id="PF06271">
    <property type="entry name" value="RDD"/>
    <property type="match status" value="1"/>
</dbReference>
<keyword evidence="3 6" id="KW-0812">Transmembrane</keyword>
<evidence type="ECO:0000256" key="4">
    <source>
        <dbReference type="ARBA" id="ARBA00022989"/>
    </source>
</evidence>
<keyword evidence="2" id="KW-1003">Cell membrane</keyword>
<organism evidence="8 9">
    <name type="scientific">Chryseobacterium kimseyorum</name>
    <dbReference type="NCBI Taxonomy" id="2984028"/>
    <lineage>
        <taxon>Bacteria</taxon>
        <taxon>Pseudomonadati</taxon>
        <taxon>Bacteroidota</taxon>
        <taxon>Flavobacteriia</taxon>
        <taxon>Flavobacteriales</taxon>
        <taxon>Weeksellaceae</taxon>
        <taxon>Chryseobacterium group</taxon>
        <taxon>Chryseobacterium</taxon>
    </lineage>
</organism>
<evidence type="ECO:0000259" key="7">
    <source>
        <dbReference type="Pfam" id="PF06271"/>
    </source>
</evidence>
<protein>
    <submittedName>
        <fullName evidence="8">RDD family protein</fullName>
    </submittedName>
</protein>
<dbReference type="PANTHER" id="PTHR36115:SF4">
    <property type="entry name" value="MEMBRANE PROTEIN"/>
    <property type="match status" value="1"/>
</dbReference>
<reference evidence="8" key="1">
    <citation type="submission" date="2022-10" db="EMBL/GenBank/DDBJ databases">
        <title>Chryseobacterium babae sp. nov. isolated from the gut of the beetle Oryctes rhinoceros, and Chryseobacterium kimseyorum sp. nov., isolated from a stick insect rearing cage.</title>
        <authorList>
            <person name="Shelomi M."/>
            <person name="Han C.-J."/>
            <person name="Chen W.-M."/>
            <person name="Chen H.-K."/>
            <person name="Liaw S.-J."/>
            <person name="Muhle E."/>
            <person name="Clermont D."/>
        </authorList>
    </citation>
    <scope>NUCLEOTIDE SEQUENCE</scope>
    <source>
        <strain evidence="8">09-1422</strain>
    </source>
</reference>
<dbReference type="InterPro" id="IPR051791">
    <property type="entry name" value="Pra-immunoreactive"/>
</dbReference>
<evidence type="ECO:0000256" key="5">
    <source>
        <dbReference type="ARBA" id="ARBA00023136"/>
    </source>
</evidence>
<feature type="domain" description="RDD" evidence="7">
    <location>
        <begin position="13"/>
        <end position="127"/>
    </location>
</feature>
<comment type="caution">
    <text evidence="8">The sequence shown here is derived from an EMBL/GenBank/DDBJ whole genome shotgun (WGS) entry which is preliminary data.</text>
</comment>
<dbReference type="PANTHER" id="PTHR36115">
    <property type="entry name" value="PROLINE-RICH ANTIGEN HOMOLOG-RELATED"/>
    <property type="match status" value="1"/>
</dbReference>
<gene>
    <name evidence="8" type="ORF">OMO38_08330</name>
</gene>